<dbReference type="PANTHER" id="PTHR45348:SF5">
    <property type="entry name" value="OXIDOREDUCTASE, PUTATIVE (AFU_ORTHOLOGUE AFUA_8G01420)-RELATED"/>
    <property type="match status" value="1"/>
</dbReference>
<dbReference type="EMBL" id="JBFTWV010000166">
    <property type="protein sequence ID" value="KAL2784806.1"/>
    <property type="molecule type" value="Genomic_DNA"/>
</dbReference>
<evidence type="ECO:0008006" key="4">
    <source>
        <dbReference type="Google" id="ProtNLM"/>
    </source>
</evidence>
<gene>
    <name evidence="2" type="ORF">BJX66DRAFT_316191</name>
</gene>
<accession>A0ABR4FNG4</accession>
<dbReference type="InterPro" id="IPR047122">
    <property type="entry name" value="Trans-enoyl_RdTase-like"/>
</dbReference>
<protein>
    <recommendedName>
        <fullName evidence="4">Alcohol dehydrogenase-like C-terminal domain-containing protein</fullName>
    </recommendedName>
</protein>
<dbReference type="PANTHER" id="PTHR45348">
    <property type="entry name" value="HYPOTHETICAL OXIDOREDUCTASE (EUROFUNG)"/>
    <property type="match status" value="1"/>
</dbReference>
<evidence type="ECO:0000256" key="1">
    <source>
        <dbReference type="ARBA" id="ARBA00023002"/>
    </source>
</evidence>
<dbReference type="Gene3D" id="3.40.50.720">
    <property type="entry name" value="NAD(P)-binding Rossmann-like Domain"/>
    <property type="match status" value="1"/>
</dbReference>
<keyword evidence="1" id="KW-0560">Oxidoreductase</keyword>
<keyword evidence="3" id="KW-1185">Reference proteome</keyword>
<reference evidence="2 3" key="1">
    <citation type="submission" date="2024-07" db="EMBL/GenBank/DDBJ databases">
        <title>Section-level genome sequencing and comparative genomics of Aspergillus sections Usti and Cavernicolus.</title>
        <authorList>
            <consortium name="Lawrence Berkeley National Laboratory"/>
            <person name="Nybo J.L."/>
            <person name="Vesth T.C."/>
            <person name="Theobald S."/>
            <person name="Frisvad J.C."/>
            <person name="Larsen T.O."/>
            <person name="Kjaerboelling I."/>
            <person name="Rothschild-Mancinelli K."/>
            <person name="Lyhne E.K."/>
            <person name="Kogle M.E."/>
            <person name="Barry K."/>
            <person name="Clum A."/>
            <person name="Na H."/>
            <person name="Ledsgaard L."/>
            <person name="Lin J."/>
            <person name="Lipzen A."/>
            <person name="Kuo A."/>
            <person name="Riley R."/>
            <person name="Mondo S."/>
            <person name="Labutti K."/>
            <person name="Haridas S."/>
            <person name="Pangalinan J."/>
            <person name="Salamov A.A."/>
            <person name="Simmons B.A."/>
            <person name="Magnuson J.K."/>
            <person name="Chen J."/>
            <person name="Drula E."/>
            <person name="Henrissat B."/>
            <person name="Wiebenga A."/>
            <person name="Lubbers R.J."/>
            <person name="Gomes A.C."/>
            <person name="Makela M.R."/>
            <person name="Stajich J."/>
            <person name="Grigoriev I.V."/>
            <person name="Mortensen U.H."/>
            <person name="De Vries R.P."/>
            <person name="Baker S.E."/>
            <person name="Andersen M.R."/>
        </authorList>
    </citation>
    <scope>NUCLEOTIDE SEQUENCE [LARGE SCALE GENOMIC DNA]</scope>
    <source>
        <strain evidence="2 3">CBS 209.92</strain>
    </source>
</reference>
<dbReference type="Proteomes" id="UP001610563">
    <property type="component" value="Unassembled WGS sequence"/>
</dbReference>
<dbReference type="InterPro" id="IPR036291">
    <property type="entry name" value="NAD(P)-bd_dom_sf"/>
</dbReference>
<evidence type="ECO:0000313" key="2">
    <source>
        <dbReference type="EMBL" id="KAL2784806.1"/>
    </source>
</evidence>
<name>A0ABR4FNG4_9EURO</name>
<sequence length="225" mass="24040">MTAALGLYQHLRLPLPWNPTSDPMPLIIYGGATAVGAFAIKLARLSNLHPLIVVAGKGIPYVKTLIDRSKGDSIIDYREDPSTLSARIHDAAGGKPIRYAYDAVSEHGSHAHIGRAMTAPGHITTMDQSTEDYVLPEGITMSWTIAGSVHFPPKEGMLVGDGEFAQAMLQFMGRGLAKGWFSGHPVEVRPGGLAGIEGGLRDLKTARASAVKYVVRIGETEGRLS</sequence>
<proteinExistence type="predicted"/>
<comment type="caution">
    <text evidence="2">The sequence shown here is derived from an EMBL/GenBank/DDBJ whole genome shotgun (WGS) entry which is preliminary data.</text>
</comment>
<evidence type="ECO:0000313" key="3">
    <source>
        <dbReference type="Proteomes" id="UP001610563"/>
    </source>
</evidence>
<dbReference type="SUPFAM" id="SSF51735">
    <property type="entry name" value="NAD(P)-binding Rossmann-fold domains"/>
    <property type="match status" value="1"/>
</dbReference>
<organism evidence="2 3">
    <name type="scientific">Aspergillus keveii</name>
    <dbReference type="NCBI Taxonomy" id="714993"/>
    <lineage>
        <taxon>Eukaryota</taxon>
        <taxon>Fungi</taxon>
        <taxon>Dikarya</taxon>
        <taxon>Ascomycota</taxon>
        <taxon>Pezizomycotina</taxon>
        <taxon>Eurotiomycetes</taxon>
        <taxon>Eurotiomycetidae</taxon>
        <taxon>Eurotiales</taxon>
        <taxon>Aspergillaceae</taxon>
        <taxon>Aspergillus</taxon>
        <taxon>Aspergillus subgen. Nidulantes</taxon>
    </lineage>
</organism>